<keyword evidence="1" id="KW-1133">Transmembrane helix</keyword>
<keyword evidence="1" id="KW-0472">Membrane</keyword>
<evidence type="ECO:0000313" key="3">
    <source>
        <dbReference type="Proteomes" id="UP000269374"/>
    </source>
</evidence>
<dbReference type="AlphaFoldDB" id="A0A387B8R3"/>
<sequence>MNLIKIVLSSISWMTVVIITARFLIDRVSATPVERNLENNYQRFFRHLSNIIEITLYFTIIITSIYTTLSEKGGKQPKNSISSSNAVVYIIISGFLLVSLIYWALNRWYQEDFQQKLVTKLKIDGEEQEFIVLKRILKDSVLLQPIVEKTQFLILPYELLQNHLLVLEKMSDVKIRRIKRIYETWNITIGDFKSSDKKIRKRVSLIFLIVLIIVIIVFGTTQQSGWIARISFLGTLIIFFGFAAWYQHHEYKLGKNLINTTDEGEES</sequence>
<proteinExistence type="predicted"/>
<dbReference type="Proteomes" id="UP000269374">
    <property type="component" value="Chromosome"/>
</dbReference>
<reference evidence="2 3" key="1">
    <citation type="submission" date="2018-09" db="EMBL/GenBank/DDBJ databases">
        <title>Genome sequencing of strain 1JSPR-7.</title>
        <authorList>
            <person name="Heo J."/>
            <person name="Kim S.-J."/>
            <person name="Kwon S.-W."/>
        </authorList>
    </citation>
    <scope>NUCLEOTIDE SEQUENCE [LARGE SCALE GENOMIC DNA]</scope>
    <source>
        <strain evidence="2 3">1JSPR-7</strain>
    </source>
</reference>
<dbReference type="KEGG" id="lact:D7I46_02645"/>
<keyword evidence="1" id="KW-0812">Transmembrane</keyword>
<gene>
    <name evidence="2" type="ORF">D7I46_02645</name>
</gene>
<feature type="transmembrane region" description="Helical" evidence="1">
    <location>
        <begin position="6"/>
        <end position="25"/>
    </location>
</feature>
<protein>
    <submittedName>
        <fullName evidence="2">Uncharacterized protein</fullName>
    </submittedName>
</protein>
<keyword evidence="3" id="KW-1185">Reference proteome</keyword>
<accession>A0A387B8R3</accession>
<dbReference type="RefSeq" id="WP_120771471.1">
    <property type="nucleotide sequence ID" value="NZ_CP032627.1"/>
</dbReference>
<organism evidence="2 3">
    <name type="scientific">Lactococcus allomyrinae</name>
    <dbReference type="NCBI Taxonomy" id="2419773"/>
    <lineage>
        <taxon>Bacteria</taxon>
        <taxon>Bacillati</taxon>
        <taxon>Bacillota</taxon>
        <taxon>Bacilli</taxon>
        <taxon>Lactobacillales</taxon>
        <taxon>Streptococcaceae</taxon>
        <taxon>Lactococcus</taxon>
    </lineage>
</organism>
<feature type="transmembrane region" description="Helical" evidence="1">
    <location>
        <begin position="226"/>
        <end position="246"/>
    </location>
</feature>
<evidence type="ECO:0000256" key="1">
    <source>
        <dbReference type="SAM" id="Phobius"/>
    </source>
</evidence>
<feature type="transmembrane region" description="Helical" evidence="1">
    <location>
        <begin position="203"/>
        <end position="220"/>
    </location>
</feature>
<feature type="transmembrane region" description="Helical" evidence="1">
    <location>
        <begin position="45"/>
        <end position="66"/>
    </location>
</feature>
<name>A0A387B8R3_9LACT</name>
<dbReference type="EMBL" id="CP032627">
    <property type="protein sequence ID" value="AYG00083.1"/>
    <property type="molecule type" value="Genomic_DNA"/>
</dbReference>
<evidence type="ECO:0000313" key="2">
    <source>
        <dbReference type="EMBL" id="AYG00083.1"/>
    </source>
</evidence>
<feature type="transmembrane region" description="Helical" evidence="1">
    <location>
        <begin position="86"/>
        <end position="105"/>
    </location>
</feature>